<evidence type="ECO:0000256" key="2">
    <source>
        <dbReference type="ARBA" id="ARBA00004286"/>
    </source>
</evidence>
<sequence length="720" mass="81605">MPLTDYTQEKEKILKFLTEYYSDNDGDEGKIYVYAEQLTNLAHREQVEIVIDLDDVEEFDAELTANIIGNTRRYTQIFSECIADLLPQYKQREVTAKDSLDVYIEHRLILRQQHHGDQQTRDPRNIYPPDLIRRFEVVFKNKSRERHLSVREVKAELIGKLVNVRGIVTRTTEVKPVMVVATYTCDQCGAESYQPISSPNFLPLVMCPSDECVRNRSGGRLYLQTRGSRFMKYQEIKIQECNDQVPVGNIPRSMTVIARGEVTRLASPGDHVMITGVYLPMMKSGFKQLTSGLLSETFLEAHRISKVKKIDEEEEEELSDDEISQLAQEDDFYEKLSSSLAPEIYGHEDIKKALLLLLVGGVDCTPHGMKIRGNIHICLMGDPGVAKSQLLGYIDRIAPRSQYTTGRGSSGVGLTAAVMKDPITGEMTLEGGALVLADEGVCCIDEFDKMLDIDRTAIHEVMEQQTISIAKAGIMTTLNARVSILAAANPAYGRYNIKKSAEANIQLPAALLSRFDLLWLIRDKCDSENDLRLAQHVTYVHQHSTQPPSQFIPLSTKKMTRYIAACKMKQPVIPEGLTEYIVGCYVDMRREAKNNKGNQTTFTSARTLLALLRLSTALARLRLAEVVEKDDVNEAMRLMEMSKQSLFSEEEFSGKSSRPIDAIYSIVREMADPDTVRFDEARQHILARGYTPDQFEECLQEYERLNVWQVNHSRTRITFV</sequence>
<dbReference type="Pfam" id="PF24901">
    <property type="entry name" value="WHD_MCM7"/>
    <property type="match status" value="1"/>
</dbReference>
<dbReference type="InParanoid" id="A0A1X7U4M5"/>
<evidence type="ECO:0000313" key="19">
    <source>
        <dbReference type="Proteomes" id="UP000007879"/>
    </source>
</evidence>
<dbReference type="OrthoDB" id="3207464at2759"/>
<dbReference type="SUPFAM" id="SSF50249">
    <property type="entry name" value="Nucleic acid-binding proteins"/>
    <property type="match status" value="1"/>
</dbReference>
<keyword evidence="7 16" id="KW-0378">Hydrolase</keyword>
<dbReference type="Pfam" id="PF17855">
    <property type="entry name" value="MCM_lid"/>
    <property type="match status" value="1"/>
</dbReference>
<evidence type="ECO:0000256" key="5">
    <source>
        <dbReference type="ARBA" id="ARBA00022705"/>
    </source>
</evidence>
<dbReference type="InterPro" id="IPR027925">
    <property type="entry name" value="MCM_N"/>
</dbReference>
<dbReference type="GO" id="GO:0003697">
    <property type="term" value="F:single-stranded DNA binding"/>
    <property type="evidence" value="ECO:0007669"/>
    <property type="project" value="TreeGrafter"/>
</dbReference>
<keyword evidence="9 15" id="KW-0067">ATP-binding</keyword>
<dbReference type="InterPro" id="IPR041562">
    <property type="entry name" value="MCM_lid"/>
</dbReference>
<dbReference type="InterPro" id="IPR012340">
    <property type="entry name" value="NA-bd_OB-fold"/>
</dbReference>
<organism evidence="18">
    <name type="scientific">Amphimedon queenslandica</name>
    <name type="common">Sponge</name>
    <dbReference type="NCBI Taxonomy" id="400682"/>
    <lineage>
        <taxon>Eukaryota</taxon>
        <taxon>Metazoa</taxon>
        <taxon>Porifera</taxon>
        <taxon>Demospongiae</taxon>
        <taxon>Heteroscleromorpha</taxon>
        <taxon>Haplosclerida</taxon>
        <taxon>Niphatidae</taxon>
        <taxon>Amphimedon</taxon>
    </lineage>
</organism>
<gene>
    <name evidence="16" type="primary">MCM7</name>
    <name evidence="18" type="synonym">100634112</name>
</gene>
<dbReference type="Pfam" id="PF14551">
    <property type="entry name" value="MCM_N"/>
    <property type="match status" value="1"/>
</dbReference>
<comment type="similarity">
    <text evidence="3 15">Belongs to the MCM family.</text>
</comment>
<dbReference type="EnsemblMetazoa" id="XM_003388951.3">
    <property type="protein sequence ID" value="XP_003388999.1"/>
    <property type="gene ID" value="LOC100634112"/>
</dbReference>
<dbReference type="KEGG" id="aqu:100634112"/>
<dbReference type="PANTHER" id="PTHR11630">
    <property type="entry name" value="DNA REPLICATION LICENSING FACTOR MCM FAMILY MEMBER"/>
    <property type="match status" value="1"/>
</dbReference>
<evidence type="ECO:0000256" key="11">
    <source>
        <dbReference type="ARBA" id="ARBA00023125"/>
    </source>
</evidence>
<dbReference type="Pfam" id="PF17207">
    <property type="entry name" value="MCM_OB"/>
    <property type="match status" value="1"/>
</dbReference>
<evidence type="ECO:0000256" key="10">
    <source>
        <dbReference type="ARBA" id="ARBA00022843"/>
    </source>
</evidence>
<keyword evidence="5 16" id="KW-0235">DNA replication</keyword>
<dbReference type="SMART" id="SM00382">
    <property type="entry name" value="AAA"/>
    <property type="match status" value="1"/>
</dbReference>
<feature type="domain" description="MCM C-terminal AAA(+) ATPase" evidence="17">
    <location>
        <begin position="332"/>
        <end position="537"/>
    </location>
</feature>
<keyword evidence="4" id="KW-0158">Chromosome</keyword>
<evidence type="ECO:0000256" key="14">
    <source>
        <dbReference type="ARBA" id="ARBA00048432"/>
    </source>
</evidence>
<keyword evidence="10" id="KW-0832">Ubl conjugation</keyword>
<dbReference type="PANTHER" id="PTHR11630:SF26">
    <property type="entry name" value="DNA REPLICATION LICENSING FACTOR MCM7"/>
    <property type="match status" value="1"/>
</dbReference>
<dbReference type="Gene3D" id="2.40.50.140">
    <property type="entry name" value="Nucleic acid-binding proteins"/>
    <property type="match status" value="1"/>
</dbReference>
<evidence type="ECO:0000256" key="1">
    <source>
        <dbReference type="ARBA" id="ARBA00004123"/>
    </source>
</evidence>
<dbReference type="GO" id="GO:0005524">
    <property type="term" value="F:ATP binding"/>
    <property type="evidence" value="ECO:0007669"/>
    <property type="project" value="UniProtKB-KW"/>
</dbReference>
<evidence type="ECO:0000256" key="16">
    <source>
        <dbReference type="RuleBase" id="RU365012"/>
    </source>
</evidence>
<dbReference type="FunFam" id="2.20.28.10:FF:000004">
    <property type="entry name" value="DNA replication licensing factor MCM7"/>
    <property type="match status" value="1"/>
</dbReference>
<keyword evidence="6 15" id="KW-0547">Nucleotide-binding</keyword>
<dbReference type="EnsemblMetazoa" id="Aqu2.1.22695_001">
    <property type="protein sequence ID" value="Aqu2.1.22695_001"/>
    <property type="gene ID" value="Aqu2.1.22695"/>
</dbReference>
<keyword evidence="11 15" id="KW-0238">DNA-binding</keyword>
<dbReference type="PROSITE" id="PS50051">
    <property type="entry name" value="MCM_2"/>
    <property type="match status" value="1"/>
</dbReference>
<dbReference type="STRING" id="400682.A0A1X7U4M5"/>
<dbReference type="InterPro" id="IPR003593">
    <property type="entry name" value="AAA+_ATPase"/>
</dbReference>
<dbReference type="EC" id="3.6.4.12" evidence="16"/>
<dbReference type="Proteomes" id="UP000007879">
    <property type="component" value="Unassembled WGS sequence"/>
</dbReference>
<dbReference type="GO" id="GO:0017116">
    <property type="term" value="F:single-stranded DNA helicase activity"/>
    <property type="evidence" value="ECO:0007669"/>
    <property type="project" value="TreeGrafter"/>
</dbReference>
<dbReference type="Gene3D" id="3.40.50.300">
    <property type="entry name" value="P-loop containing nucleotide triphosphate hydrolases"/>
    <property type="match status" value="1"/>
</dbReference>
<dbReference type="FunFam" id="3.30.1640.10:FF:000007">
    <property type="entry name" value="DNA replication licensing factor MCM7"/>
    <property type="match status" value="1"/>
</dbReference>
<comment type="function">
    <text evidence="16">Acts as component of the MCM2-7 complex (MCM complex) which is the replicative helicase essential for 'once per cell cycle' DNA replication initiation and elongation in eukaryotic cells. The active ATPase sites in the MCM2-7 ring are formed through the interaction surfaces of two neighboring subunits such that a critical structure of a conserved arginine finger motif is provided in trans relative to the ATP-binding site of the Walker A box of the adjacent subunit. The six ATPase active sites, however, are likely to contribute differentially to the complex helicase activity.</text>
</comment>
<dbReference type="PRINTS" id="PR01663">
    <property type="entry name" value="MCMPROTEIN7"/>
</dbReference>
<dbReference type="GO" id="GO:0006270">
    <property type="term" value="P:DNA replication initiation"/>
    <property type="evidence" value="ECO:0007669"/>
    <property type="project" value="InterPro"/>
</dbReference>
<dbReference type="GO" id="GO:0016787">
    <property type="term" value="F:hydrolase activity"/>
    <property type="evidence" value="ECO:0007669"/>
    <property type="project" value="UniProtKB-KW"/>
</dbReference>
<dbReference type="InterPro" id="IPR001208">
    <property type="entry name" value="MCM_dom"/>
</dbReference>
<dbReference type="InterPro" id="IPR033762">
    <property type="entry name" value="MCM_OB"/>
</dbReference>
<dbReference type="GO" id="GO:0005634">
    <property type="term" value="C:nucleus"/>
    <property type="evidence" value="ECO:0007669"/>
    <property type="project" value="UniProtKB-SubCell"/>
</dbReference>
<evidence type="ECO:0000256" key="6">
    <source>
        <dbReference type="ARBA" id="ARBA00022741"/>
    </source>
</evidence>
<dbReference type="Pfam" id="PF00493">
    <property type="entry name" value="MCM"/>
    <property type="match status" value="1"/>
</dbReference>
<dbReference type="InterPro" id="IPR008050">
    <property type="entry name" value="MCM7"/>
</dbReference>
<keyword evidence="19" id="KW-1185">Reference proteome</keyword>
<dbReference type="SUPFAM" id="SSF52540">
    <property type="entry name" value="P-loop containing nucleoside triphosphate hydrolases"/>
    <property type="match status" value="1"/>
</dbReference>
<evidence type="ECO:0000256" key="8">
    <source>
        <dbReference type="ARBA" id="ARBA00022806"/>
    </source>
</evidence>
<evidence type="ECO:0000256" key="4">
    <source>
        <dbReference type="ARBA" id="ARBA00022454"/>
    </source>
</evidence>
<dbReference type="InterPro" id="IPR027417">
    <property type="entry name" value="P-loop_NTPase"/>
</dbReference>
<dbReference type="PRINTS" id="PR01657">
    <property type="entry name" value="MCMFAMILY"/>
</dbReference>
<dbReference type="AlphaFoldDB" id="A0A1X7U4M5"/>
<keyword evidence="13 16" id="KW-0131">Cell cycle</keyword>
<dbReference type="GO" id="GO:0000727">
    <property type="term" value="P:double-strand break repair via break-induced replication"/>
    <property type="evidence" value="ECO:0007669"/>
    <property type="project" value="TreeGrafter"/>
</dbReference>
<dbReference type="GO" id="GO:0042555">
    <property type="term" value="C:MCM complex"/>
    <property type="evidence" value="ECO:0007669"/>
    <property type="project" value="InterPro"/>
</dbReference>
<dbReference type="PROSITE" id="PS00847">
    <property type="entry name" value="MCM_1"/>
    <property type="match status" value="1"/>
</dbReference>
<dbReference type="FunFam" id="3.40.50.300:FF:000288">
    <property type="entry name" value="DNA replication licensing factor MCM7"/>
    <property type="match status" value="1"/>
</dbReference>
<evidence type="ECO:0000256" key="15">
    <source>
        <dbReference type="RuleBase" id="RU004070"/>
    </source>
</evidence>
<dbReference type="Gene3D" id="2.20.28.10">
    <property type="match status" value="1"/>
</dbReference>
<dbReference type="GO" id="GO:0005694">
    <property type="term" value="C:chromosome"/>
    <property type="evidence" value="ECO:0007669"/>
    <property type="project" value="UniProtKB-SubCell"/>
</dbReference>
<comment type="catalytic activity">
    <reaction evidence="14">
        <text>ATP + H2O = ADP + phosphate + H(+)</text>
        <dbReference type="Rhea" id="RHEA:13065"/>
        <dbReference type="ChEBI" id="CHEBI:15377"/>
        <dbReference type="ChEBI" id="CHEBI:15378"/>
        <dbReference type="ChEBI" id="CHEBI:30616"/>
        <dbReference type="ChEBI" id="CHEBI:43474"/>
        <dbReference type="ChEBI" id="CHEBI:456216"/>
        <dbReference type="EC" id="3.6.4.12"/>
    </reaction>
    <physiologicalReaction direction="left-to-right" evidence="14">
        <dbReference type="Rhea" id="RHEA:13066"/>
    </physiologicalReaction>
</comment>
<dbReference type="CDD" id="cd17758">
    <property type="entry name" value="MCM7"/>
    <property type="match status" value="1"/>
</dbReference>
<evidence type="ECO:0000256" key="13">
    <source>
        <dbReference type="ARBA" id="ARBA00023306"/>
    </source>
</evidence>
<reference evidence="18" key="2">
    <citation type="submission" date="2017-05" db="UniProtKB">
        <authorList>
            <consortium name="EnsemblMetazoa"/>
        </authorList>
    </citation>
    <scope>IDENTIFICATION</scope>
</reference>
<dbReference type="Gene3D" id="3.30.1640.10">
    <property type="entry name" value="mini-chromosome maintenance (MCM) complex, chain A, domain 1"/>
    <property type="match status" value="1"/>
</dbReference>
<evidence type="ECO:0000256" key="12">
    <source>
        <dbReference type="ARBA" id="ARBA00023242"/>
    </source>
</evidence>
<accession>A0A1X7U4M5</accession>
<keyword evidence="12 16" id="KW-0539">Nucleus</keyword>
<dbReference type="eggNOG" id="KOG0482">
    <property type="taxonomic scope" value="Eukaryota"/>
</dbReference>
<evidence type="ECO:0000313" key="18">
    <source>
        <dbReference type="EnsemblMetazoa" id="Aqu2.1.22695_001"/>
    </source>
</evidence>
<reference evidence="19" key="1">
    <citation type="journal article" date="2010" name="Nature">
        <title>The Amphimedon queenslandica genome and the evolution of animal complexity.</title>
        <authorList>
            <person name="Srivastava M."/>
            <person name="Simakov O."/>
            <person name="Chapman J."/>
            <person name="Fahey B."/>
            <person name="Gauthier M.E."/>
            <person name="Mitros T."/>
            <person name="Richards G.S."/>
            <person name="Conaco C."/>
            <person name="Dacre M."/>
            <person name="Hellsten U."/>
            <person name="Larroux C."/>
            <person name="Putnam N.H."/>
            <person name="Stanke M."/>
            <person name="Adamska M."/>
            <person name="Darling A."/>
            <person name="Degnan S.M."/>
            <person name="Oakley T.H."/>
            <person name="Plachetzki D.C."/>
            <person name="Zhai Y."/>
            <person name="Adamski M."/>
            <person name="Calcino A."/>
            <person name="Cummins S.F."/>
            <person name="Goodstein D.M."/>
            <person name="Harris C."/>
            <person name="Jackson D.J."/>
            <person name="Leys S.P."/>
            <person name="Shu S."/>
            <person name="Woodcroft B.J."/>
            <person name="Vervoort M."/>
            <person name="Kosik K.S."/>
            <person name="Manning G."/>
            <person name="Degnan B.M."/>
            <person name="Rokhsar D.S."/>
        </authorList>
    </citation>
    <scope>NUCLEOTIDE SEQUENCE [LARGE SCALE GENOMIC DNA]</scope>
</reference>
<evidence type="ECO:0000256" key="7">
    <source>
        <dbReference type="ARBA" id="ARBA00022801"/>
    </source>
</evidence>
<evidence type="ECO:0000259" key="17">
    <source>
        <dbReference type="PROSITE" id="PS50051"/>
    </source>
</evidence>
<dbReference type="SMART" id="SM00350">
    <property type="entry name" value="MCM"/>
    <property type="match status" value="1"/>
</dbReference>
<dbReference type="GO" id="GO:0006271">
    <property type="term" value="P:DNA strand elongation involved in DNA replication"/>
    <property type="evidence" value="ECO:0007669"/>
    <property type="project" value="TreeGrafter"/>
</dbReference>
<dbReference type="InterPro" id="IPR031327">
    <property type="entry name" value="MCM"/>
</dbReference>
<evidence type="ECO:0000256" key="3">
    <source>
        <dbReference type="ARBA" id="ARBA00008010"/>
    </source>
</evidence>
<keyword evidence="8 16" id="KW-0347">Helicase</keyword>
<dbReference type="InterPro" id="IPR018525">
    <property type="entry name" value="MCM_CS"/>
</dbReference>
<protein>
    <recommendedName>
        <fullName evidence="16">DNA replication licensing factor MCM7</fullName>
        <ecNumber evidence="16">3.6.4.12</ecNumber>
    </recommendedName>
</protein>
<comment type="subcellular location">
    <subcellularLocation>
        <location evidence="2">Chromosome</location>
    </subcellularLocation>
    <subcellularLocation>
        <location evidence="1 16">Nucleus</location>
    </subcellularLocation>
</comment>
<name>A0A1X7U4M5_AMPQE</name>
<proteinExistence type="inferred from homology"/>
<evidence type="ECO:0000256" key="9">
    <source>
        <dbReference type="ARBA" id="ARBA00022840"/>
    </source>
</evidence>